<protein>
    <submittedName>
        <fullName evidence="1">MIP20603p</fullName>
    </submittedName>
</protein>
<evidence type="ECO:0000313" key="1">
    <source>
        <dbReference type="EMBL" id="ADE60662.1"/>
    </source>
</evidence>
<accession>D5A7R1</accession>
<proteinExistence type="evidence at transcript level"/>
<name>D5A7R1_DROME</name>
<sequence length="85" mass="9395">MRWDSGRLTNRMPELLQAFKIPHPNRRSAGKAAAGGLASAISANLRTIGNKSRHALHSLAGKCIRHSVFSIWHSIWLTVHRAATM</sequence>
<dbReference type="EMBL" id="BT122188">
    <property type="protein sequence ID" value="ADE60662.1"/>
    <property type="molecule type" value="mRNA"/>
</dbReference>
<organism evidence="1">
    <name type="scientific">Drosophila melanogaster</name>
    <name type="common">Fruit fly</name>
    <dbReference type="NCBI Taxonomy" id="7227"/>
    <lineage>
        <taxon>Eukaryota</taxon>
        <taxon>Metazoa</taxon>
        <taxon>Ecdysozoa</taxon>
        <taxon>Arthropoda</taxon>
        <taxon>Hexapoda</taxon>
        <taxon>Insecta</taxon>
        <taxon>Pterygota</taxon>
        <taxon>Neoptera</taxon>
        <taxon>Endopterygota</taxon>
        <taxon>Diptera</taxon>
        <taxon>Brachycera</taxon>
        <taxon>Muscomorpha</taxon>
        <taxon>Ephydroidea</taxon>
        <taxon>Drosophilidae</taxon>
        <taxon>Drosophila</taxon>
        <taxon>Sophophora</taxon>
    </lineage>
</organism>
<dbReference type="AlphaFoldDB" id="D5A7R1"/>
<reference evidence="1" key="1">
    <citation type="submission" date="2010-04" db="EMBL/GenBank/DDBJ databases">
        <authorList>
            <person name="Carlson J."/>
            <person name="Booth B."/>
            <person name="Frise E."/>
            <person name="Sandler J."/>
            <person name="Wan K."/>
            <person name="Yu C."/>
            <person name="Celniker S."/>
        </authorList>
    </citation>
    <scope>NUCLEOTIDE SEQUENCE</scope>
</reference>